<dbReference type="AlphaFoldDB" id="A0A084VDP3"/>
<accession>A0A084VDP3</accession>
<evidence type="ECO:0000256" key="2">
    <source>
        <dbReference type="ARBA" id="ARBA00022829"/>
    </source>
</evidence>
<keyword evidence="7" id="KW-1185">Reference proteome</keyword>
<organism evidence="5">
    <name type="scientific">Anopheles sinensis</name>
    <name type="common">Mosquito</name>
    <dbReference type="NCBI Taxonomy" id="74873"/>
    <lineage>
        <taxon>Eukaryota</taxon>
        <taxon>Metazoa</taxon>
        <taxon>Ecdysozoa</taxon>
        <taxon>Arthropoda</taxon>
        <taxon>Hexapoda</taxon>
        <taxon>Insecta</taxon>
        <taxon>Pterygota</taxon>
        <taxon>Neoptera</taxon>
        <taxon>Endopterygota</taxon>
        <taxon>Diptera</taxon>
        <taxon>Nematocera</taxon>
        <taxon>Culicoidea</taxon>
        <taxon>Culicidae</taxon>
        <taxon>Anophelinae</taxon>
        <taxon>Anopheles</taxon>
    </lineage>
</organism>
<dbReference type="GO" id="GO:0045132">
    <property type="term" value="P:meiotic chromosome segregation"/>
    <property type="evidence" value="ECO:0007669"/>
    <property type="project" value="InterPro"/>
</dbReference>
<dbReference type="EnsemblMetazoa" id="ASIC003121-RA">
    <property type="protein sequence ID" value="ASIC003121-PA"/>
    <property type="gene ID" value="ASIC003121"/>
</dbReference>
<feature type="compositionally biased region" description="Polar residues" evidence="3">
    <location>
        <begin position="371"/>
        <end position="398"/>
    </location>
</feature>
<dbReference type="Pfam" id="PF07557">
    <property type="entry name" value="Shugoshin_C"/>
    <property type="match status" value="1"/>
</dbReference>
<dbReference type="Proteomes" id="UP000030765">
    <property type="component" value="Unassembled WGS sequence"/>
</dbReference>
<proteinExistence type="inferred from homology"/>
<evidence type="ECO:0000313" key="7">
    <source>
        <dbReference type="Proteomes" id="UP000030765"/>
    </source>
</evidence>
<evidence type="ECO:0000256" key="1">
    <source>
        <dbReference type="ARBA" id="ARBA00010845"/>
    </source>
</evidence>
<dbReference type="OMA" id="RMASDSM"/>
<comment type="similarity">
    <text evidence="1">Belongs to the shugoshin family.</text>
</comment>
<protein>
    <submittedName>
        <fullName evidence="5">AGAP005407-PA-like protein</fullName>
    </submittedName>
</protein>
<dbReference type="VEuPathDB" id="VectorBase:ASIS013790"/>
<evidence type="ECO:0000256" key="3">
    <source>
        <dbReference type="SAM" id="MobiDB-lite"/>
    </source>
</evidence>
<dbReference type="InterPro" id="IPR011515">
    <property type="entry name" value="Shugoshin_C"/>
</dbReference>
<sequence length="423" mass="47627">MLLVRQENAKLRDMVRKLKDQLQIITGVMISVRDQSAKMFDTINRPHSLAEEYERNREPRASEVYERLRSENPPCVHEAVIYEEEEEEEVDESRIRSSSLEESLTPHAFKEHVVSGCGSLLLASPLVKRLKRPSKNDSFDESFETIERERVFKASRISGNRRQIYGGLPEEPDSLREMGSDVMEADRPSTGTPIAHKLSPDESSDMEIEDNIRETLKNISPISMDAEEFQPEQSEHLRYKLCSDGQRGVLKKTASESMLSTLYRCTSKVEQDCKSGDSSFEDTSEFQPEDTISNASCSTPVTKGTRVPKVSSISTRPLRAVEKMKSDTALNKQLEPVVVLRPLTEQNVLSFTRASHRGRTGRTDTKPNDNCPGSSNFNGTTLEPSSSTENLSVASNESGRPRRKAAPKTLKEPSLNSKMRREK</sequence>
<dbReference type="OrthoDB" id="7736992at2759"/>
<feature type="region of interest" description="Disordered" evidence="3">
    <location>
        <begin position="280"/>
        <end position="310"/>
    </location>
</feature>
<reference evidence="5 7" key="1">
    <citation type="journal article" date="2014" name="BMC Genomics">
        <title>Genome sequence of Anopheles sinensis provides insight into genetics basis of mosquito competence for malaria parasites.</title>
        <authorList>
            <person name="Zhou D."/>
            <person name="Zhang D."/>
            <person name="Ding G."/>
            <person name="Shi L."/>
            <person name="Hou Q."/>
            <person name="Ye Y."/>
            <person name="Xu Y."/>
            <person name="Zhou H."/>
            <person name="Xiong C."/>
            <person name="Li S."/>
            <person name="Yu J."/>
            <person name="Hong S."/>
            <person name="Yu X."/>
            <person name="Zou P."/>
            <person name="Chen C."/>
            <person name="Chang X."/>
            <person name="Wang W."/>
            <person name="Lv Y."/>
            <person name="Sun Y."/>
            <person name="Ma L."/>
            <person name="Shen B."/>
            <person name="Zhu C."/>
        </authorList>
    </citation>
    <scope>NUCLEOTIDE SEQUENCE [LARGE SCALE GENOMIC DNA]</scope>
</reference>
<evidence type="ECO:0000313" key="5">
    <source>
        <dbReference type="EMBL" id="KFB36087.1"/>
    </source>
</evidence>
<dbReference type="VEuPathDB" id="VectorBase:ASIC003121"/>
<feature type="domain" description="Shugoshin C-terminal" evidence="4">
    <location>
        <begin position="399"/>
        <end position="421"/>
    </location>
</feature>
<feature type="compositionally biased region" description="Polar residues" evidence="3">
    <location>
        <begin position="290"/>
        <end position="302"/>
    </location>
</feature>
<evidence type="ECO:0000259" key="4">
    <source>
        <dbReference type="Pfam" id="PF07557"/>
    </source>
</evidence>
<reference evidence="6" key="2">
    <citation type="submission" date="2020-05" db="UniProtKB">
        <authorList>
            <consortium name="EnsemblMetazoa"/>
        </authorList>
    </citation>
    <scope>IDENTIFICATION</scope>
</reference>
<feature type="region of interest" description="Disordered" evidence="3">
    <location>
        <begin position="183"/>
        <end position="206"/>
    </location>
</feature>
<dbReference type="EMBL" id="ATLV01011632">
    <property type="status" value="NOT_ANNOTATED_CDS"/>
    <property type="molecule type" value="Genomic_DNA"/>
</dbReference>
<name>A0A084VDP3_ANOSI</name>
<evidence type="ECO:0000313" key="6">
    <source>
        <dbReference type="EnsemblMetazoa" id="ASIC003121-PA"/>
    </source>
</evidence>
<dbReference type="GO" id="GO:0000775">
    <property type="term" value="C:chromosome, centromeric region"/>
    <property type="evidence" value="ECO:0007669"/>
    <property type="project" value="InterPro"/>
</dbReference>
<feature type="region of interest" description="Disordered" evidence="3">
    <location>
        <begin position="350"/>
        <end position="423"/>
    </location>
</feature>
<dbReference type="EMBL" id="KE524705">
    <property type="protein sequence ID" value="KFB36087.1"/>
    <property type="molecule type" value="Genomic_DNA"/>
</dbReference>
<dbReference type="GO" id="GO:0005634">
    <property type="term" value="C:nucleus"/>
    <property type="evidence" value="ECO:0007669"/>
    <property type="project" value="InterPro"/>
</dbReference>
<gene>
    <name evidence="5" type="ORF">ZHAS_00003121</name>
</gene>
<keyword evidence="2" id="KW-0159">Chromosome partition</keyword>